<evidence type="ECO:0000313" key="2">
    <source>
        <dbReference type="Proteomes" id="UP001497525"/>
    </source>
</evidence>
<organism evidence="1 2">
    <name type="scientific">Calicophoron daubneyi</name>
    <name type="common">Rumen fluke</name>
    <name type="synonym">Paramphistomum daubneyi</name>
    <dbReference type="NCBI Taxonomy" id="300641"/>
    <lineage>
        <taxon>Eukaryota</taxon>
        <taxon>Metazoa</taxon>
        <taxon>Spiralia</taxon>
        <taxon>Lophotrochozoa</taxon>
        <taxon>Platyhelminthes</taxon>
        <taxon>Trematoda</taxon>
        <taxon>Digenea</taxon>
        <taxon>Plagiorchiida</taxon>
        <taxon>Pronocephalata</taxon>
        <taxon>Paramphistomoidea</taxon>
        <taxon>Paramphistomidae</taxon>
        <taxon>Calicophoron</taxon>
    </lineage>
</organism>
<sequence length="103" mass="11133">MSAQDDAIPLRILKTLSLSTHCSGVRKQAVIKGSEYAVAESGNHLLSLLHASSDGASRTQSIRRQVEGPENLGAVTCPCKRRLGSFGSELRRLLGKEPNNENF</sequence>
<gene>
    <name evidence="1" type="ORF">CDAUBV1_LOCUS15351</name>
</gene>
<comment type="caution">
    <text evidence="1">The sequence shown here is derived from an EMBL/GenBank/DDBJ whole genome shotgun (WGS) entry which is preliminary data.</text>
</comment>
<name>A0AAV2TZ48_CALDB</name>
<accession>A0AAV2TZ48</accession>
<dbReference type="EMBL" id="CAXLJL010000711">
    <property type="protein sequence ID" value="CAL5140174.1"/>
    <property type="molecule type" value="Genomic_DNA"/>
</dbReference>
<reference evidence="1" key="1">
    <citation type="submission" date="2024-06" db="EMBL/GenBank/DDBJ databases">
        <authorList>
            <person name="Liu X."/>
            <person name="Lenzi L."/>
            <person name="Haldenby T S."/>
            <person name="Uol C."/>
        </authorList>
    </citation>
    <scope>NUCLEOTIDE SEQUENCE</scope>
</reference>
<evidence type="ECO:0000313" key="1">
    <source>
        <dbReference type="EMBL" id="CAL5140174.1"/>
    </source>
</evidence>
<dbReference type="AlphaFoldDB" id="A0AAV2TZ48"/>
<protein>
    <submittedName>
        <fullName evidence="1">Uncharacterized protein</fullName>
    </submittedName>
</protein>
<dbReference type="Proteomes" id="UP001497525">
    <property type="component" value="Unassembled WGS sequence"/>
</dbReference>
<proteinExistence type="predicted"/>